<dbReference type="Proteomes" id="UP000243197">
    <property type="component" value="Chromosome"/>
</dbReference>
<evidence type="ECO:0000259" key="1">
    <source>
        <dbReference type="Pfam" id="PF13701"/>
    </source>
</evidence>
<accession>A0A1J1DYM4</accession>
<dbReference type="NCBIfam" id="NF033539">
    <property type="entry name" value="transpos_IS1380"/>
    <property type="match status" value="1"/>
</dbReference>
<dbReference type="Pfam" id="PF13701">
    <property type="entry name" value="DDE_Tnp_1_4"/>
    <property type="match status" value="1"/>
</dbReference>
<dbReference type="RefSeq" id="WP_096686473.1">
    <property type="nucleotide sequence ID" value="NZ_AP014564.1"/>
</dbReference>
<evidence type="ECO:0000313" key="2">
    <source>
        <dbReference type="EMBL" id="BAV95018.1"/>
    </source>
</evidence>
<dbReference type="OrthoDB" id="1123353at2"/>
<gene>
    <name evidence="2" type="ORF">JBKA6_1005</name>
</gene>
<dbReference type="AlphaFoldDB" id="A0A1J1DYM4"/>
<dbReference type="KEGG" id="ise:JBKA6_1005"/>
<keyword evidence="3" id="KW-1185">Reference proteome</keyword>
<organism evidence="2 3">
    <name type="scientific">Ichthyobacterium seriolicida</name>
    <dbReference type="NCBI Taxonomy" id="242600"/>
    <lineage>
        <taxon>Bacteria</taxon>
        <taxon>Pseudomonadati</taxon>
        <taxon>Bacteroidota</taxon>
        <taxon>Flavobacteriia</taxon>
        <taxon>Flavobacteriales</taxon>
        <taxon>Ichthyobacteriaceae</taxon>
        <taxon>Ichthyobacterium</taxon>
    </lineage>
</organism>
<feature type="domain" description="Transposase DDE" evidence="1">
    <location>
        <begin position="12"/>
        <end position="430"/>
    </location>
</feature>
<name>A0A1J1DYM4_9FLAO</name>
<dbReference type="EMBL" id="AP014564">
    <property type="protein sequence ID" value="BAV95018.1"/>
    <property type="molecule type" value="Genomic_DNA"/>
</dbReference>
<proteinExistence type="predicted"/>
<reference evidence="2 3" key="1">
    <citation type="submission" date="2014-03" db="EMBL/GenBank/DDBJ databases">
        <title>complete genome sequence of Flavobacteriaceae bacterium JBKA-6.</title>
        <authorList>
            <person name="Takano T."/>
            <person name="Nakamura Y."/>
            <person name="Takuma S."/>
            <person name="Yasuike M."/>
            <person name="Matsuyama T."/>
            <person name="Sakai T."/>
            <person name="Fujiwara A."/>
            <person name="Kimoto K."/>
            <person name="Fukuda Y."/>
            <person name="Kondo H."/>
            <person name="Hirono I."/>
            <person name="Nakayasu C."/>
        </authorList>
    </citation>
    <scope>NUCLEOTIDE SEQUENCE [LARGE SCALE GENOMIC DNA]</scope>
    <source>
        <strain evidence="2 3">JBKA-6</strain>
    </source>
</reference>
<dbReference type="InterPro" id="IPR047960">
    <property type="entry name" value="Transpos_IS1380"/>
</dbReference>
<evidence type="ECO:0000313" key="3">
    <source>
        <dbReference type="Proteomes" id="UP000243197"/>
    </source>
</evidence>
<protein>
    <submittedName>
        <fullName evidence="2">Transposase</fullName>
    </submittedName>
</protein>
<sequence>MRNKNTLFYRGKTSVELTFSSSEISSDGSLIMLEKLEPDHRLIHYYSKFLLDTRDSRFITYSRRYQLKQRVYMIMLGYQDANDVNHLQNDPLFKDVLQGNLASQPTISRFENSLDKQAVFKFCYAWLYKYVLSLSGRKRIVIDVDSTDDPTHGSQQLSMFNGYYGQFMYNELFFHDGDTEQIILPVLRPGNSHSNKWHVSILKRIIIKIRKRYPEMEIIIRSDSGFSCAPFYQLVDDFDLLYVTGIASNEVLKRKVSWSKNAVKKMYLDQGEKHQHFMSFTYKAKSWHKPQQCYSKVESTGLGMNIRHFSSNLPQKDAREIYFDFYVKRGDSSENRIKEVKNMCFSDRLSNHSFLANFFRLMMSSLAYEMFLLLKQKIKKTRFEVAKKWLISSIRTYLLKVGATIKITKRRIYYQLSKSFVYKGLFREIITQ</sequence>
<dbReference type="InterPro" id="IPR025668">
    <property type="entry name" value="Tnp_DDE_dom"/>
</dbReference>